<dbReference type="RefSeq" id="WP_125650331.1">
    <property type="nucleotide sequence ID" value="NZ_JBHTOH010000024.1"/>
</dbReference>
<dbReference type="Pfam" id="PF13185">
    <property type="entry name" value="GAF_2"/>
    <property type="match status" value="1"/>
</dbReference>
<dbReference type="Gene3D" id="3.30.450.40">
    <property type="match status" value="1"/>
</dbReference>
<dbReference type="SUPFAM" id="SSF55781">
    <property type="entry name" value="GAF domain-like"/>
    <property type="match status" value="1"/>
</dbReference>
<dbReference type="PANTHER" id="PTHR21021:SF15">
    <property type="entry name" value="FREE METHIONINE-R-SULFOXIDE REDUCTASE"/>
    <property type="match status" value="1"/>
</dbReference>
<sequence length="154" mass="16690">MSLLVAQYQSLFADPEYQSASQTAILANTSAFLKEMLTDINWVGFYLWQSDRQQLEVGPFQGKIACSTIASGSGVCGTAFHQQKVQIVPDVHQFAGHIACDSATNSEIVIPLTDETGQKIGVLDIDSPIKNRFQDDDATELVALGQALVKLLAD</sequence>
<dbReference type="Proteomes" id="UP001597191">
    <property type="component" value="Unassembled WGS sequence"/>
</dbReference>
<dbReference type="InterPro" id="IPR051330">
    <property type="entry name" value="Phosphatase_reg/MetRdx"/>
</dbReference>
<reference evidence="4" key="1">
    <citation type="journal article" date="2019" name="Int. J. Syst. Evol. Microbiol.">
        <title>The Global Catalogue of Microorganisms (GCM) 10K type strain sequencing project: providing services to taxonomists for standard genome sequencing and annotation.</title>
        <authorList>
            <consortium name="The Broad Institute Genomics Platform"/>
            <consortium name="The Broad Institute Genome Sequencing Center for Infectious Disease"/>
            <person name="Wu L."/>
            <person name="Ma J."/>
        </authorList>
    </citation>
    <scope>NUCLEOTIDE SEQUENCE [LARGE SCALE GENOMIC DNA]</scope>
    <source>
        <strain evidence="4">CCM 8937</strain>
    </source>
</reference>
<dbReference type="InterPro" id="IPR003018">
    <property type="entry name" value="GAF"/>
</dbReference>
<evidence type="ECO:0000313" key="4">
    <source>
        <dbReference type="Proteomes" id="UP001597191"/>
    </source>
</evidence>
<feature type="domain" description="GAF" evidence="2">
    <location>
        <begin position="35"/>
        <end position="147"/>
    </location>
</feature>
<keyword evidence="4" id="KW-1185">Reference proteome</keyword>
<dbReference type="EMBL" id="JBHTOH010000024">
    <property type="protein sequence ID" value="MFD1410740.1"/>
    <property type="molecule type" value="Genomic_DNA"/>
</dbReference>
<evidence type="ECO:0000259" key="2">
    <source>
        <dbReference type="Pfam" id="PF13185"/>
    </source>
</evidence>
<dbReference type="PANTHER" id="PTHR21021">
    <property type="entry name" value="GAF/PUTATIVE CYTOSKELETAL PROTEIN"/>
    <property type="match status" value="1"/>
</dbReference>
<comment type="similarity">
    <text evidence="1">Belongs to the free Met sulfoxide reductase family.</text>
</comment>
<dbReference type="PROSITE" id="PS01320">
    <property type="entry name" value="UPF0067"/>
    <property type="match status" value="1"/>
</dbReference>
<comment type="caution">
    <text evidence="3">The sequence shown here is derived from an EMBL/GenBank/DDBJ whole genome shotgun (WGS) entry which is preliminary data.</text>
</comment>
<dbReference type="InterPro" id="IPR029016">
    <property type="entry name" value="GAF-like_dom_sf"/>
</dbReference>
<name>A0ABW4BMK0_9LACO</name>
<proteinExistence type="inferred from homology"/>
<gene>
    <name evidence="3" type="ORF">ACFQ4R_03815</name>
</gene>
<dbReference type="InterPro" id="IPR000614">
    <property type="entry name" value="FRMsr_CS"/>
</dbReference>
<evidence type="ECO:0000313" key="3">
    <source>
        <dbReference type="EMBL" id="MFD1410740.1"/>
    </source>
</evidence>
<evidence type="ECO:0000256" key="1">
    <source>
        <dbReference type="ARBA" id="ARBA00038454"/>
    </source>
</evidence>
<accession>A0ABW4BMK0</accession>
<protein>
    <submittedName>
        <fullName evidence="3">GAF domain-containing protein</fullName>
    </submittedName>
</protein>
<organism evidence="3 4">
    <name type="scientific">Lapidilactobacillus gannanensis</name>
    <dbReference type="NCBI Taxonomy" id="2486002"/>
    <lineage>
        <taxon>Bacteria</taxon>
        <taxon>Bacillati</taxon>
        <taxon>Bacillota</taxon>
        <taxon>Bacilli</taxon>
        <taxon>Lactobacillales</taxon>
        <taxon>Lactobacillaceae</taxon>
        <taxon>Lapidilactobacillus</taxon>
    </lineage>
</organism>